<evidence type="ECO:0000313" key="2">
    <source>
        <dbReference type="Proteomes" id="UP001178507"/>
    </source>
</evidence>
<accession>A0AA36J4J4</accession>
<dbReference type="AlphaFoldDB" id="A0AA36J4J4"/>
<protein>
    <submittedName>
        <fullName evidence="1">Uncharacterized protein</fullName>
    </submittedName>
</protein>
<evidence type="ECO:0000313" key="1">
    <source>
        <dbReference type="EMBL" id="CAJ1398371.1"/>
    </source>
</evidence>
<reference evidence="1" key="1">
    <citation type="submission" date="2023-08" db="EMBL/GenBank/DDBJ databases">
        <authorList>
            <person name="Chen Y."/>
            <person name="Shah S."/>
            <person name="Dougan E. K."/>
            <person name="Thang M."/>
            <person name="Chan C."/>
        </authorList>
    </citation>
    <scope>NUCLEOTIDE SEQUENCE</scope>
</reference>
<name>A0AA36J4J4_9DINO</name>
<dbReference type="EMBL" id="CAUJNA010003297">
    <property type="protein sequence ID" value="CAJ1398371.1"/>
    <property type="molecule type" value="Genomic_DNA"/>
</dbReference>
<comment type="caution">
    <text evidence="1">The sequence shown here is derived from an EMBL/GenBank/DDBJ whole genome shotgun (WGS) entry which is preliminary data.</text>
</comment>
<dbReference type="Proteomes" id="UP001178507">
    <property type="component" value="Unassembled WGS sequence"/>
</dbReference>
<sequence length="98" mass="10769">MIRPRVHLHPVRSAIPLTSTARTQDIATTSAQNNEVSFEVLRAQARSAGSRLQSFGQRSSTEVEGGFVRPVKPLASSCSIFRMKPQPSPHRPVVFVSE</sequence>
<organism evidence="1 2">
    <name type="scientific">Effrenium voratum</name>
    <dbReference type="NCBI Taxonomy" id="2562239"/>
    <lineage>
        <taxon>Eukaryota</taxon>
        <taxon>Sar</taxon>
        <taxon>Alveolata</taxon>
        <taxon>Dinophyceae</taxon>
        <taxon>Suessiales</taxon>
        <taxon>Symbiodiniaceae</taxon>
        <taxon>Effrenium</taxon>
    </lineage>
</organism>
<gene>
    <name evidence="1" type="ORF">EVOR1521_LOCUS22180</name>
</gene>
<proteinExistence type="predicted"/>
<keyword evidence="2" id="KW-1185">Reference proteome</keyword>